<gene>
    <name evidence="1" type="ORF">LCGC14_1736490</name>
</gene>
<reference evidence="1" key="1">
    <citation type="journal article" date="2015" name="Nature">
        <title>Complex archaea that bridge the gap between prokaryotes and eukaryotes.</title>
        <authorList>
            <person name="Spang A."/>
            <person name="Saw J.H."/>
            <person name="Jorgensen S.L."/>
            <person name="Zaremba-Niedzwiedzka K."/>
            <person name="Martijn J."/>
            <person name="Lind A.E."/>
            <person name="van Eijk R."/>
            <person name="Schleper C."/>
            <person name="Guy L."/>
            <person name="Ettema T.J."/>
        </authorList>
    </citation>
    <scope>NUCLEOTIDE SEQUENCE</scope>
</reference>
<dbReference type="AlphaFoldDB" id="A0A0F9JND3"/>
<organism evidence="1">
    <name type="scientific">marine sediment metagenome</name>
    <dbReference type="NCBI Taxonomy" id="412755"/>
    <lineage>
        <taxon>unclassified sequences</taxon>
        <taxon>metagenomes</taxon>
        <taxon>ecological metagenomes</taxon>
    </lineage>
</organism>
<evidence type="ECO:0000313" key="1">
    <source>
        <dbReference type="EMBL" id="KKM07186.1"/>
    </source>
</evidence>
<feature type="non-terminal residue" evidence="1">
    <location>
        <position position="101"/>
    </location>
</feature>
<comment type="caution">
    <text evidence="1">The sequence shown here is derived from an EMBL/GenBank/DDBJ whole genome shotgun (WGS) entry which is preliminary data.</text>
</comment>
<accession>A0A0F9JND3</accession>
<protein>
    <submittedName>
        <fullName evidence="1">Uncharacterized protein</fullName>
    </submittedName>
</protein>
<name>A0A0F9JND3_9ZZZZ</name>
<proteinExistence type="predicted"/>
<dbReference type="EMBL" id="LAZR01015826">
    <property type="protein sequence ID" value="KKM07186.1"/>
    <property type="molecule type" value="Genomic_DNA"/>
</dbReference>
<sequence length="101" mass="10553">MVQEGQALARKVAAMERRIKDLERLLTLGALGGGDAEATLRRHSALLGKLIGDATLGNVLMGPFPGAMPPQMMRRDDGPFYLGGTIGVYPAGGTFGISANV</sequence>